<dbReference type="Pfam" id="PF20149">
    <property type="entry name" value="DUF6532"/>
    <property type="match status" value="1"/>
</dbReference>
<evidence type="ECO:0000313" key="3">
    <source>
        <dbReference type="EMBL" id="PPQ98038.1"/>
    </source>
</evidence>
<dbReference type="Proteomes" id="UP000284706">
    <property type="component" value="Unassembled WGS sequence"/>
</dbReference>
<evidence type="ECO:0000256" key="1">
    <source>
        <dbReference type="SAM" id="MobiDB-lite"/>
    </source>
</evidence>
<feature type="region of interest" description="Disordered" evidence="1">
    <location>
        <begin position="34"/>
        <end position="162"/>
    </location>
</feature>
<proteinExistence type="predicted"/>
<feature type="compositionally biased region" description="Low complexity" evidence="1">
    <location>
        <begin position="120"/>
        <end position="137"/>
    </location>
</feature>
<protein>
    <recommendedName>
        <fullName evidence="2">DUF6532 domain-containing protein</fullName>
    </recommendedName>
</protein>
<dbReference type="InParanoid" id="A0A409Y4Z3"/>
<sequence>MAKESQVVDNEDQSALKAYRRQNARLIRLAEREAEDRRLIAMSRDHSDLTRDRTDPRVSKEEALSGKLWLVAAKGQQQKRPSSPTSASKQSKPANGDVEEGDARDTKPTAHAKPSRKSTADSGSSSSSDSEDASGSGESEDDLPDPRSMTHEQIAQLLGGENPLIVQANKDIAAHDEEHAFPDLFSIRDEDVDMASLRSSSRASTRNSEPPLSEFAADSDGGEEVTGSNDAESEESETELPRHRPASSKQSKREEAFQKEQPKVVRSESQSKKTKTITSSSADKDSTKADEDDDSKWGPWARIVRNKRDKANLLDQHSTVRLVLYKAIKNAELDNLKKKAWPEQDTSREVYRREVLLAAAKQVIQGLDQDENEQRKRLEDIGRRVKGDSRFAAVLGDIVLDPWLSATLPALSSGFELGIGDSCTEKVQALLPDDLYIYPGRWETEQVDENTSKPVRVIDRTKIYQNLGFMDSLKEAFFESRRDFGFKYVNEFKSSIEKRPEPELTIPIVALAATGFFAAIQASESGKSREKAEKFKGELFNATFERHVSYSKASRRRT</sequence>
<dbReference type="AlphaFoldDB" id="A0A409Y4Z3"/>
<accession>A0A409Y4Z3</accession>
<feature type="compositionally biased region" description="Polar residues" evidence="1">
    <location>
        <begin position="75"/>
        <end position="93"/>
    </location>
</feature>
<feature type="region of interest" description="Disordered" evidence="1">
    <location>
        <begin position="195"/>
        <end position="297"/>
    </location>
</feature>
<gene>
    <name evidence="3" type="ORF">CVT26_003100</name>
</gene>
<dbReference type="OrthoDB" id="3225557at2759"/>
<evidence type="ECO:0000313" key="4">
    <source>
        <dbReference type="Proteomes" id="UP000284706"/>
    </source>
</evidence>
<dbReference type="InterPro" id="IPR045341">
    <property type="entry name" value="DUF6532"/>
</dbReference>
<name>A0A409Y4Z3_9AGAR</name>
<dbReference type="EMBL" id="NHYE01001152">
    <property type="protein sequence ID" value="PPQ98038.1"/>
    <property type="molecule type" value="Genomic_DNA"/>
</dbReference>
<feature type="compositionally biased region" description="Basic and acidic residues" evidence="1">
    <location>
        <begin position="34"/>
        <end position="64"/>
    </location>
</feature>
<comment type="caution">
    <text evidence="3">The sequence shown here is derived from an EMBL/GenBank/DDBJ whole genome shotgun (WGS) entry which is preliminary data.</text>
</comment>
<feature type="compositionally biased region" description="Basic and acidic residues" evidence="1">
    <location>
        <begin position="251"/>
        <end position="271"/>
    </location>
</feature>
<reference evidence="3 4" key="1">
    <citation type="journal article" date="2018" name="Evol. Lett.">
        <title>Horizontal gene cluster transfer increased hallucinogenic mushroom diversity.</title>
        <authorList>
            <person name="Reynolds H.T."/>
            <person name="Vijayakumar V."/>
            <person name="Gluck-Thaler E."/>
            <person name="Korotkin H.B."/>
            <person name="Matheny P.B."/>
            <person name="Slot J.C."/>
        </authorList>
    </citation>
    <scope>NUCLEOTIDE SEQUENCE [LARGE SCALE GENOMIC DNA]</scope>
    <source>
        <strain evidence="3 4">SRW20</strain>
    </source>
</reference>
<evidence type="ECO:0000259" key="2">
    <source>
        <dbReference type="Pfam" id="PF20149"/>
    </source>
</evidence>
<feature type="compositionally biased region" description="Low complexity" evidence="1">
    <location>
        <begin position="196"/>
        <end position="208"/>
    </location>
</feature>
<keyword evidence="4" id="KW-1185">Reference proteome</keyword>
<organism evidence="3 4">
    <name type="scientific">Gymnopilus dilepis</name>
    <dbReference type="NCBI Taxonomy" id="231916"/>
    <lineage>
        <taxon>Eukaryota</taxon>
        <taxon>Fungi</taxon>
        <taxon>Dikarya</taxon>
        <taxon>Basidiomycota</taxon>
        <taxon>Agaricomycotina</taxon>
        <taxon>Agaricomycetes</taxon>
        <taxon>Agaricomycetidae</taxon>
        <taxon>Agaricales</taxon>
        <taxon>Agaricineae</taxon>
        <taxon>Hymenogastraceae</taxon>
        <taxon>Gymnopilus</taxon>
    </lineage>
</organism>
<feature type="domain" description="DUF6532" evidence="2">
    <location>
        <begin position="336"/>
        <end position="549"/>
    </location>
</feature>